<feature type="domain" description="RNase H type-1" evidence="7">
    <location>
        <begin position="15"/>
        <end position="108"/>
    </location>
</feature>
<evidence type="ECO:0000256" key="5">
    <source>
        <dbReference type="ARBA" id="ARBA00022801"/>
    </source>
</evidence>
<evidence type="ECO:0000313" key="8">
    <source>
        <dbReference type="EMBL" id="NXO45679.1"/>
    </source>
</evidence>
<comment type="caution">
    <text evidence="8">The sequence shown here is derived from an EMBL/GenBank/DDBJ whole genome shotgun (WGS) entry which is preliminary data.</text>
</comment>
<dbReference type="Proteomes" id="UP000572057">
    <property type="component" value="Unassembled WGS sequence"/>
</dbReference>
<dbReference type="PANTHER" id="PTHR41694">
    <property type="entry name" value="ENDOGENOUS RETROVIRUS GROUP K MEMBER POL PROTEIN"/>
    <property type="match status" value="1"/>
</dbReference>
<evidence type="ECO:0000256" key="1">
    <source>
        <dbReference type="ARBA" id="ARBA00022679"/>
    </source>
</evidence>
<feature type="non-terminal residue" evidence="8">
    <location>
        <position position="108"/>
    </location>
</feature>
<evidence type="ECO:0000259" key="7">
    <source>
        <dbReference type="PROSITE" id="PS50879"/>
    </source>
</evidence>
<name>A0A7L1SB10_9PASS</name>
<gene>
    <name evidence="8" type="primary">Ervk6</name>
    <name evidence="8" type="ORF">LOCOCH_R15318</name>
</gene>
<dbReference type="InterPro" id="IPR002156">
    <property type="entry name" value="RNaseH_domain"/>
</dbReference>
<evidence type="ECO:0000256" key="2">
    <source>
        <dbReference type="ARBA" id="ARBA00022695"/>
    </source>
</evidence>
<keyword evidence="5" id="KW-0378">Hydrolase</keyword>
<evidence type="ECO:0000256" key="4">
    <source>
        <dbReference type="ARBA" id="ARBA00022759"/>
    </source>
</evidence>
<dbReference type="AlphaFoldDB" id="A0A7L1SB10"/>
<evidence type="ECO:0000256" key="6">
    <source>
        <dbReference type="ARBA" id="ARBA00022918"/>
    </source>
</evidence>
<reference evidence="9" key="1">
    <citation type="submission" date="2019-09" db="EMBL/GenBank/DDBJ databases">
        <title>Bird 10,000 Genomes (B10K) Project - Family phase.</title>
        <authorList>
            <person name="Zhang G."/>
        </authorList>
    </citation>
    <scope>NUCLEOTIDE SEQUENCE [LARGE SCALE GENOMIC DNA]</scope>
</reference>
<protein>
    <submittedName>
        <fullName evidence="8">POK6 protein</fullName>
    </submittedName>
</protein>
<sequence>EWSWIARPLREDKPIKDALTAFTDAGKRLRRAAIVWKQKNQWKEKILEANPADSLQTLELLAVIWALNNLKNPLNVVTDSLYVAGVVQRIEDASIKEVQNKRLYELFL</sequence>
<dbReference type="Pfam" id="PF00075">
    <property type="entry name" value="RNase_H"/>
    <property type="match status" value="1"/>
</dbReference>
<feature type="non-terminal residue" evidence="8">
    <location>
        <position position="1"/>
    </location>
</feature>
<dbReference type="PROSITE" id="PS50879">
    <property type="entry name" value="RNASE_H_1"/>
    <property type="match status" value="1"/>
</dbReference>
<dbReference type="GO" id="GO:0003964">
    <property type="term" value="F:RNA-directed DNA polymerase activity"/>
    <property type="evidence" value="ECO:0007669"/>
    <property type="project" value="UniProtKB-KW"/>
</dbReference>
<dbReference type="EMBL" id="VXBM01002495">
    <property type="protein sequence ID" value="NXO45679.1"/>
    <property type="molecule type" value="Genomic_DNA"/>
</dbReference>
<dbReference type="SUPFAM" id="SSF53098">
    <property type="entry name" value="Ribonuclease H-like"/>
    <property type="match status" value="1"/>
</dbReference>
<dbReference type="PANTHER" id="PTHR41694:SF3">
    <property type="entry name" value="RNA-DIRECTED DNA POLYMERASE-RELATED"/>
    <property type="match status" value="1"/>
</dbReference>
<dbReference type="Gene3D" id="3.30.420.10">
    <property type="entry name" value="Ribonuclease H-like superfamily/Ribonuclease H"/>
    <property type="match status" value="1"/>
</dbReference>
<dbReference type="GO" id="GO:0035613">
    <property type="term" value="F:RNA stem-loop binding"/>
    <property type="evidence" value="ECO:0007669"/>
    <property type="project" value="TreeGrafter"/>
</dbReference>
<keyword evidence="3" id="KW-0540">Nuclease</keyword>
<dbReference type="InterPro" id="IPR036397">
    <property type="entry name" value="RNaseH_sf"/>
</dbReference>
<proteinExistence type="predicted"/>
<keyword evidence="9" id="KW-1185">Reference proteome</keyword>
<keyword evidence="4" id="KW-0255">Endonuclease</keyword>
<evidence type="ECO:0000256" key="3">
    <source>
        <dbReference type="ARBA" id="ARBA00022722"/>
    </source>
</evidence>
<accession>A0A7L1SB10</accession>
<dbReference type="OrthoDB" id="9395371at2759"/>
<dbReference type="GO" id="GO:0004523">
    <property type="term" value="F:RNA-DNA hybrid ribonuclease activity"/>
    <property type="evidence" value="ECO:0007669"/>
    <property type="project" value="InterPro"/>
</dbReference>
<evidence type="ECO:0000313" key="9">
    <source>
        <dbReference type="Proteomes" id="UP000572057"/>
    </source>
</evidence>
<keyword evidence="2" id="KW-0548">Nucleotidyltransferase</keyword>
<keyword evidence="6" id="KW-0695">RNA-directed DNA polymerase</keyword>
<keyword evidence="1" id="KW-0808">Transferase</keyword>
<dbReference type="InterPro" id="IPR012337">
    <property type="entry name" value="RNaseH-like_sf"/>
</dbReference>
<organism evidence="8 9">
    <name type="scientific">Helopsaltes ochotensis</name>
    <name type="common">Middendorff's grasshopper-warbler</name>
    <dbReference type="NCBI Taxonomy" id="3150915"/>
    <lineage>
        <taxon>Eukaryota</taxon>
        <taxon>Metazoa</taxon>
        <taxon>Chordata</taxon>
        <taxon>Craniata</taxon>
        <taxon>Vertebrata</taxon>
        <taxon>Euteleostomi</taxon>
        <taxon>Archelosauria</taxon>
        <taxon>Archosauria</taxon>
        <taxon>Dinosauria</taxon>
        <taxon>Saurischia</taxon>
        <taxon>Theropoda</taxon>
        <taxon>Coelurosauria</taxon>
        <taxon>Aves</taxon>
        <taxon>Neognathae</taxon>
        <taxon>Neoaves</taxon>
        <taxon>Telluraves</taxon>
        <taxon>Australaves</taxon>
        <taxon>Passeriformes</taxon>
        <taxon>Sylvioidea</taxon>
        <taxon>Locustellidae</taxon>
        <taxon>Helopsaltes</taxon>
    </lineage>
</organism>